<evidence type="ECO:0000256" key="7">
    <source>
        <dbReference type="ARBA" id="ARBA00023278"/>
    </source>
</evidence>
<comment type="pathway">
    <text evidence="2 8">Protein biosynthesis; polypeptide chain elongation.</text>
</comment>
<dbReference type="GO" id="GO:0003746">
    <property type="term" value="F:translation elongation factor activity"/>
    <property type="evidence" value="ECO:0007669"/>
    <property type="project" value="UniProtKB-UniRule"/>
</dbReference>
<feature type="modified residue" description="N6-(3,6-diaminohexanoyl)-5-hydroxylysine" evidence="8">
    <location>
        <position position="34"/>
    </location>
</feature>
<dbReference type="CDD" id="cd05794">
    <property type="entry name" value="S1_EF-P_repeat_2"/>
    <property type="match status" value="1"/>
</dbReference>
<evidence type="ECO:0000313" key="14">
    <source>
        <dbReference type="EMBL" id="VFS46981.1"/>
    </source>
</evidence>
<dbReference type="OrthoDB" id="9801844at2"/>
<evidence type="ECO:0000259" key="12">
    <source>
        <dbReference type="SMART" id="SM01185"/>
    </source>
</evidence>
<reference evidence="15" key="2">
    <citation type="submission" date="2017-09" db="EMBL/GenBank/DDBJ databases">
        <title>FDA dAtabase for Regulatory Grade micrObial Sequences (FDA-ARGOS): Supporting development and validation of Infectious Disease Dx tests.</title>
        <authorList>
            <person name="Minogue T."/>
            <person name="Wolcott M."/>
            <person name="Wasieloski L."/>
            <person name="Aguilar W."/>
            <person name="Moore D."/>
            <person name="Tallon L."/>
            <person name="Sadzewicz L."/>
            <person name="Ott S."/>
            <person name="Zhao X."/>
            <person name="Nagaraj S."/>
            <person name="Vavikolanu K."/>
            <person name="Aluvathingal J."/>
            <person name="Nadendla S."/>
            <person name="Sichtig H."/>
        </authorList>
    </citation>
    <scope>NUCLEOTIDE SEQUENCE [LARGE SCALE GENOMIC DNA]</scope>
    <source>
        <strain evidence="15">FDAARGOS_387</strain>
    </source>
</reference>
<dbReference type="NCBIfam" id="NF001810">
    <property type="entry name" value="PRK00529.1"/>
    <property type="match status" value="1"/>
</dbReference>
<dbReference type="EMBL" id="CAADJA010000002">
    <property type="protein sequence ID" value="VFS46981.1"/>
    <property type="molecule type" value="Genomic_DNA"/>
</dbReference>
<dbReference type="SUPFAM" id="SSF50104">
    <property type="entry name" value="Translation proteins SH3-like domain"/>
    <property type="match status" value="1"/>
</dbReference>
<keyword evidence="5 8" id="KW-0251">Elongation factor</keyword>
<comment type="similarity">
    <text evidence="3 8 10">Belongs to the elongation factor P family.</text>
</comment>
<comment type="function">
    <text evidence="8">Involved in peptide bond synthesis. Alleviates ribosome stalling that occurs when 3 or more consecutive Pro residues or the sequence PPG is present in a protein, possibly by augmenting the peptidyl transferase activity of the ribosome. Modification of Lys-34 is required for alleviation.</text>
</comment>
<dbReference type="FunFam" id="2.40.50.140:FF:000004">
    <property type="entry name" value="Elongation factor P"/>
    <property type="match status" value="1"/>
</dbReference>
<dbReference type="InterPro" id="IPR013185">
    <property type="entry name" value="Transl_elong_KOW-like"/>
</dbReference>
<evidence type="ECO:0000256" key="9">
    <source>
        <dbReference type="NCBIfam" id="TIGR00038"/>
    </source>
</evidence>
<keyword evidence="15" id="KW-1185">Reference proteome</keyword>
<evidence type="ECO:0000256" key="1">
    <source>
        <dbReference type="ARBA" id="ARBA00004496"/>
    </source>
</evidence>
<keyword evidence="4 8" id="KW-0963">Cytoplasm</keyword>
<dbReference type="InterPro" id="IPR001059">
    <property type="entry name" value="Transl_elong_P/YeiP_cen"/>
</dbReference>
<dbReference type="SUPFAM" id="SSF50249">
    <property type="entry name" value="Nucleic acid-binding proteins"/>
    <property type="match status" value="2"/>
</dbReference>
<evidence type="ECO:0000313" key="13">
    <source>
        <dbReference type="EMBL" id="PHI28868.1"/>
    </source>
</evidence>
<dbReference type="PANTHER" id="PTHR30053">
    <property type="entry name" value="ELONGATION FACTOR P"/>
    <property type="match status" value="1"/>
</dbReference>
<evidence type="ECO:0000313" key="15">
    <source>
        <dbReference type="Proteomes" id="UP000224974"/>
    </source>
</evidence>
<comment type="PTM">
    <text evidence="8">May be beta-lysylated on the epsilon-amino group of Lys-34 by the combined action of EpmA and EpmB, and then hydroxylated on the C5 position of the same residue by EpmC (if this protein is present). Lysylation is critical for the stimulatory effect of EF-P on peptide-bond formation. The lysylation moiety may extend toward the peptidyltransferase center and stabilize the terminal 3-CCA end of the tRNA. Hydroxylation of the C5 position on Lys-34 may allow additional potential stabilizing hydrogen-bond interactions with the P-tRNA.</text>
</comment>
<protein>
    <recommendedName>
        <fullName evidence="8 9">Elongation factor P</fullName>
        <shortName evidence="8">EF-P</shortName>
    </recommendedName>
</protein>
<evidence type="ECO:0000313" key="16">
    <source>
        <dbReference type="Proteomes" id="UP000373449"/>
    </source>
</evidence>
<dbReference type="FunFam" id="2.40.50.140:FF:000009">
    <property type="entry name" value="Elongation factor P"/>
    <property type="match status" value="1"/>
</dbReference>
<evidence type="ECO:0000256" key="2">
    <source>
        <dbReference type="ARBA" id="ARBA00004815"/>
    </source>
</evidence>
<evidence type="ECO:0000256" key="10">
    <source>
        <dbReference type="RuleBase" id="RU004389"/>
    </source>
</evidence>
<evidence type="ECO:0000256" key="5">
    <source>
        <dbReference type="ARBA" id="ARBA00022768"/>
    </source>
</evidence>
<accession>A0A2C6DF11</accession>
<dbReference type="Proteomes" id="UP000373449">
    <property type="component" value="Unassembled WGS sequence"/>
</dbReference>
<evidence type="ECO:0000256" key="8">
    <source>
        <dbReference type="HAMAP-Rule" id="MF_00141"/>
    </source>
</evidence>
<organism evidence="13 15">
    <name type="scientific">Budvicia aquatica</name>
    <dbReference type="NCBI Taxonomy" id="82979"/>
    <lineage>
        <taxon>Bacteria</taxon>
        <taxon>Pseudomonadati</taxon>
        <taxon>Pseudomonadota</taxon>
        <taxon>Gammaproteobacteria</taxon>
        <taxon>Enterobacterales</taxon>
        <taxon>Budviciaceae</taxon>
        <taxon>Budvicia</taxon>
    </lineage>
</organism>
<comment type="subcellular location">
    <subcellularLocation>
        <location evidence="1 8">Cytoplasm</location>
    </subcellularLocation>
</comment>
<dbReference type="Gene3D" id="2.40.50.140">
    <property type="entry name" value="Nucleic acid-binding proteins"/>
    <property type="match status" value="2"/>
</dbReference>
<dbReference type="NCBIfam" id="TIGR00038">
    <property type="entry name" value="efp"/>
    <property type="match status" value="1"/>
</dbReference>
<dbReference type="Pfam" id="PF09285">
    <property type="entry name" value="Elong-fact-P_C"/>
    <property type="match status" value="1"/>
</dbReference>
<dbReference type="Pfam" id="PF08207">
    <property type="entry name" value="EFP_N"/>
    <property type="match status" value="1"/>
</dbReference>
<dbReference type="Proteomes" id="UP000224974">
    <property type="component" value="Unassembled WGS sequence"/>
</dbReference>
<dbReference type="Pfam" id="PF01132">
    <property type="entry name" value="EFP"/>
    <property type="match status" value="1"/>
</dbReference>
<evidence type="ECO:0000256" key="6">
    <source>
        <dbReference type="ARBA" id="ARBA00022917"/>
    </source>
</evidence>
<reference evidence="13" key="1">
    <citation type="submission" date="2017-09" db="EMBL/GenBank/DDBJ databases">
        <title>FDA dAtabase for Regulatory Grade micrObial Sequences (FDA-ARGOS): Supporting development and validation of Infectious Disease Dx tests.</title>
        <authorList>
            <person name="Minogue T."/>
            <person name="Wolcott M."/>
            <person name="Wasieloski L."/>
            <person name="Aguilar W."/>
            <person name="Moore D."/>
            <person name="Tallon L.J."/>
            <person name="Sadzewicz L."/>
            <person name="Ott S."/>
            <person name="Zhao X."/>
            <person name="Nagaraj S."/>
            <person name="Vavikolanu K."/>
            <person name="Aluvathingal J."/>
            <person name="Nadendla S."/>
            <person name="Sichtig H."/>
        </authorList>
    </citation>
    <scope>NUCLEOTIDE SEQUENCE</scope>
    <source>
        <strain evidence="13">FDAARGOS_387</strain>
    </source>
</reference>
<dbReference type="InterPro" id="IPR011768">
    <property type="entry name" value="Transl_elongation_fac_P"/>
</dbReference>
<name>A0A2C6DF11_9GAMM</name>
<dbReference type="InterPro" id="IPR012340">
    <property type="entry name" value="NA-bd_OB-fold"/>
</dbReference>
<feature type="domain" description="Translation elongation factor P/YeiP central" evidence="12">
    <location>
        <begin position="69"/>
        <end position="123"/>
    </location>
</feature>
<feature type="domain" description="Elongation factor P C-terminal" evidence="11">
    <location>
        <begin position="131"/>
        <end position="186"/>
    </location>
</feature>
<dbReference type="CDD" id="cd04470">
    <property type="entry name" value="S1_EF-P_repeat_1"/>
    <property type="match status" value="1"/>
</dbReference>
<evidence type="ECO:0000256" key="3">
    <source>
        <dbReference type="ARBA" id="ARBA00009479"/>
    </source>
</evidence>
<dbReference type="UniPathway" id="UPA00345"/>
<dbReference type="SMART" id="SM00841">
    <property type="entry name" value="Elong-fact-P_C"/>
    <property type="match status" value="1"/>
</dbReference>
<dbReference type="Gene3D" id="2.30.30.30">
    <property type="match status" value="1"/>
</dbReference>
<proteinExistence type="inferred from homology"/>
<keyword evidence="7 8" id="KW-0379">Hydroxylation</keyword>
<sequence length="188" mass="20469">MATYSSNDFRPGLKIMLDGEPCAVIESEFVKPGKGQAFARTRLRKLISGKLLEKTFKSTDSAEGADVMDMNLTYLYTDGDFWHFMNNSTFEQLEADAKAVGDNAKWLVEQAECIITLWNGAPIAVTPPNFVELEIIETDPGLKGDTAGTGGKPATLSTGAVVKVPLFVQIGEVIKVDTRSGEYVSRVK</sequence>
<dbReference type="GO" id="GO:0005829">
    <property type="term" value="C:cytosol"/>
    <property type="evidence" value="ECO:0007669"/>
    <property type="project" value="UniProtKB-ARBA"/>
</dbReference>
<dbReference type="InterPro" id="IPR020599">
    <property type="entry name" value="Transl_elong_fac_P/YeiP"/>
</dbReference>
<reference evidence="14 16" key="3">
    <citation type="submission" date="2019-03" db="EMBL/GenBank/DDBJ databases">
        <authorList>
            <consortium name="Pathogen Informatics"/>
        </authorList>
    </citation>
    <scope>NUCLEOTIDE SEQUENCE [LARGE SCALE GENOMIC DNA]</scope>
    <source>
        <strain evidence="14 16">NCTC12282</strain>
    </source>
</reference>
<dbReference type="RefSeq" id="WP_029096680.1">
    <property type="nucleotide sequence ID" value="NZ_BRLG01000030.1"/>
</dbReference>
<dbReference type="EMBL" id="PDDX01000001">
    <property type="protein sequence ID" value="PHI28868.1"/>
    <property type="molecule type" value="Genomic_DNA"/>
</dbReference>
<dbReference type="PIRSF" id="PIRSF005901">
    <property type="entry name" value="EF-P"/>
    <property type="match status" value="1"/>
</dbReference>
<dbReference type="InterPro" id="IPR014722">
    <property type="entry name" value="Rib_uL2_dom2"/>
</dbReference>
<gene>
    <name evidence="8 13" type="primary">efp</name>
    <name evidence="13" type="ORF">CRN84_05855</name>
    <name evidence="14" type="ORF">NCTC12282_01912</name>
</gene>
<dbReference type="InterPro" id="IPR015365">
    <property type="entry name" value="Elong-fact-P_C"/>
</dbReference>
<dbReference type="PROSITE" id="PS01275">
    <property type="entry name" value="EFP"/>
    <property type="match status" value="1"/>
</dbReference>
<evidence type="ECO:0000256" key="4">
    <source>
        <dbReference type="ARBA" id="ARBA00022490"/>
    </source>
</evidence>
<evidence type="ECO:0000259" key="11">
    <source>
        <dbReference type="SMART" id="SM00841"/>
    </source>
</evidence>
<dbReference type="HAMAP" id="MF_00141">
    <property type="entry name" value="EF_P"/>
    <property type="match status" value="1"/>
</dbReference>
<dbReference type="STRING" id="1111728.GCA_000427805_03063"/>
<dbReference type="GO" id="GO:0043043">
    <property type="term" value="P:peptide biosynthetic process"/>
    <property type="evidence" value="ECO:0007669"/>
    <property type="project" value="InterPro"/>
</dbReference>
<keyword evidence="6 8" id="KW-0648">Protein biosynthesis</keyword>
<dbReference type="InterPro" id="IPR013852">
    <property type="entry name" value="Transl_elong_P/YeiP_CS"/>
</dbReference>
<dbReference type="AlphaFoldDB" id="A0A2C6DF11"/>
<dbReference type="FunFam" id="2.30.30.30:FF:000003">
    <property type="entry name" value="Elongation factor P"/>
    <property type="match status" value="1"/>
</dbReference>
<dbReference type="InterPro" id="IPR008991">
    <property type="entry name" value="Translation_prot_SH3-like_sf"/>
</dbReference>
<dbReference type="PANTHER" id="PTHR30053:SF12">
    <property type="entry name" value="ELONGATION FACTOR P (EF-P) FAMILY PROTEIN"/>
    <property type="match status" value="1"/>
</dbReference>
<dbReference type="SMART" id="SM01185">
    <property type="entry name" value="EFP"/>
    <property type="match status" value="1"/>
</dbReference>